<keyword evidence="7" id="KW-0547">Nucleotide-binding</keyword>
<feature type="domain" description="PAS" evidence="17">
    <location>
        <begin position="566"/>
        <end position="618"/>
    </location>
</feature>
<evidence type="ECO:0000256" key="12">
    <source>
        <dbReference type="ARBA" id="ARBA00023136"/>
    </source>
</evidence>
<keyword evidence="6 14" id="KW-0812">Transmembrane</keyword>
<evidence type="ECO:0000259" key="17">
    <source>
        <dbReference type="PROSITE" id="PS50112"/>
    </source>
</evidence>
<feature type="transmembrane region" description="Helical" evidence="14">
    <location>
        <begin position="60"/>
        <end position="81"/>
    </location>
</feature>
<feature type="transmembrane region" description="Helical" evidence="14">
    <location>
        <begin position="147"/>
        <end position="167"/>
    </location>
</feature>
<evidence type="ECO:0000256" key="11">
    <source>
        <dbReference type="ARBA" id="ARBA00023012"/>
    </source>
</evidence>
<dbReference type="InterPro" id="IPR035965">
    <property type="entry name" value="PAS-like_dom_sf"/>
</dbReference>
<dbReference type="SMART" id="SM00448">
    <property type="entry name" value="REC"/>
    <property type="match status" value="2"/>
</dbReference>
<evidence type="ECO:0000256" key="5">
    <source>
        <dbReference type="ARBA" id="ARBA00022679"/>
    </source>
</evidence>
<evidence type="ECO:0000256" key="8">
    <source>
        <dbReference type="ARBA" id="ARBA00022777"/>
    </source>
</evidence>
<feature type="domain" description="Response regulatory" evidence="16">
    <location>
        <begin position="1389"/>
        <end position="1505"/>
    </location>
</feature>
<dbReference type="GO" id="GO:0005524">
    <property type="term" value="F:ATP binding"/>
    <property type="evidence" value="ECO:0007669"/>
    <property type="project" value="UniProtKB-KW"/>
</dbReference>
<dbReference type="Gene3D" id="3.40.50.2300">
    <property type="match status" value="2"/>
</dbReference>
<feature type="modified residue" description="4-aspartylphosphate" evidence="13">
    <location>
        <position position="1299"/>
    </location>
</feature>
<dbReference type="FunFam" id="1.10.287.130:FF:000004">
    <property type="entry name" value="Ethylene receptor 1"/>
    <property type="match status" value="1"/>
</dbReference>
<protein>
    <recommendedName>
        <fullName evidence="3">histidine kinase</fullName>
        <ecNumber evidence="3">2.7.13.3</ecNumber>
    </recommendedName>
</protein>
<dbReference type="InterPro" id="IPR001610">
    <property type="entry name" value="PAC"/>
</dbReference>
<feature type="domain" description="PAS" evidence="17">
    <location>
        <begin position="683"/>
        <end position="729"/>
    </location>
</feature>
<feature type="domain" description="Response regulatory" evidence="16">
    <location>
        <begin position="1249"/>
        <end position="1363"/>
    </location>
</feature>
<dbReference type="NCBIfam" id="TIGR00229">
    <property type="entry name" value="sensory_box"/>
    <property type="match status" value="1"/>
</dbReference>
<keyword evidence="8" id="KW-0418">Kinase</keyword>
<feature type="transmembrane region" description="Helical" evidence="14">
    <location>
        <begin position="233"/>
        <end position="253"/>
    </location>
</feature>
<sequence length="1512" mass="166370">MDYFIFLIGLFLLTAGVGSLFLYREDPLPMRWPLFAAALGILGLKVWSDILVFAYAPKEWLALTDASLGAGYATALLGVCLSPLTSGRRWLFAVKWMAMVMVFVLFFVIGANQGQSAWLHAPVLAMTFAATWKFARRHHASKDRGNRQGVAVILALLLAVVAGVCLQGDLVRISFDTEGQGLSIRRIVMLSAIAGAAACSLAFCVLVWRAIYQRNHLDFTPAILRRRKIGTRMILLAAVFTVVNGAWLAHWLGNQARNEQTSILLSALHLGGDNIDAKEVVRIAGRADEVNGAPFINLRDKLLEIRKALPGSRFVYLLAMRDDRLVFIVDAEDPANKATFSRPGQPVEDYPARWQPELAGQSTFVGPDRDVWGVWFSATVPVWDANQRLVALLGLDYPAAEWLKPVASRRVAAMGVTFSVTLLLVALFVFHLKSIETARRVDHLSERLTDAMTAAEFDTWECFPRPFKLSVGERISSILGIARSDPSLRMLWRQIHPEDRAQLFRYFRLQESPEVEVRLKDTEGRWLWFMLRGRVIHSSPGAPVRLVGTILNIDDRHRSRLEIDRQRQFAQQVMESVPNGLAVVSQEGIITYANPAFVSMARSEGTELVGTSLSSLFENTDFSAHPAGGYETVLTCAIGEPVPVLLYRASIKRNNHDTGFILALVDLTSAKTAERDLFRSRAEANRLALVAKRMDNAVVITNAAGRVEWVNEGFTKISGYTREDMLGKTPGSVLQGATASLTPARAYMRECVKAGKGFETETLNYSKEGRAYIVHIECQPLFDKSGKLTGFMAIERDITQTRRTNLLLEAVATMSSTLLERGIDPSVWGGILQSLGMAANVERCHLSKVHTFEGGCSLHASQIAVWNSTADSPWMQEPELQNRPFEDSDHSRWFHELSAGREICGLIKDFPVCERSLLEKRNVRSVLILPILAAGKLWGFLSFVACHEDKIWEDWEISILRSAAANIGLRQVAQGEADALVLARDEANRAAIVADRANLAKSTFLATMSHEIRTPLNAVIGMASLLETTSLNAQQQDYAQTILSSGNFLLELINDILDYSRIESGHIELDKSPLVLADVCREAFDVIRHGVIGKDTELIGFISPDIPFQFEGDHARIRQILINLLSNAVKFTPGGFVSLEVGGTRAADGRWKLEFVVSDSGIGISEEAIDRLFRPFVQEDSSTTRRFGGSGLGLAISKRLAEVMNGDITIASTPGKGAAFTVTVILNATTADVPALSSPAPFAITPSPRILVVDDNGTSLRIIRENLMRWQLPHDAATSAQEAIRMWGDSGPYDLVLTDQHMPEMDGISMTRHLRSLPGASSTRFALLGTESSLAPPARELFDEVATKPVWPGSLHSMLERLLPGGGTIGPGTVPPAKNVESEWFSDLKVLVAEDNPNNQKVIRLLLKRLGIQPDIVADGLQAVDAASATPYDVILLDLQMPVMDGVQACEAIRSTALPKRPFIVALTANVFQADRDRAAAAGMDEYLSKPITLDRLREMMNHISQSLPPGD</sequence>
<evidence type="ECO:0000256" key="3">
    <source>
        <dbReference type="ARBA" id="ARBA00012438"/>
    </source>
</evidence>
<keyword evidence="20" id="KW-1185">Reference proteome</keyword>
<keyword evidence="4 13" id="KW-0597">Phosphoprotein</keyword>
<keyword evidence="11" id="KW-0902">Two-component regulatory system</keyword>
<comment type="caution">
    <text evidence="19">The sequence shown here is derived from an EMBL/GenBank/DDBJ whole genome shotgun (WGS) entry which is preliminary data.</text>
</comment>
<feature type="domain" description="Histidine kinase" evidence="15">
    <location>
        <begin position="1007"/>
        <end position="1228"/>
    </location>
</feature>
<dbReference type="Gene3D" id="3.30.450.40">
    <property type="match status" value="1"/>
</dbReference>
<dbReference type="Pfam" id="PF02518">
    <property type="entry name" value="HATPase_c"/>
    <property type="match status" value="1"/>
</dbReference>
<dbReference type="FunFam" id="3.30.565.10:FF:000010">
    <property type="entry name" value="Sensor histidine kinase RcsC"/>
    <property type="match status" value="1"/>
</dbReference>
<dbReference type="CDD" id="cd17546">
    <property type="entry name" value="REC_hyHK_CKI1_RcsC-like"/>
    <property type="match status" value="2"/>
</dbReference>
<dbReference type="InterPro" id="IPR005467">
    <property type="entry name" value="His_kinase_dom"/>
</dbReference>
<dbReference type="InterPro" id="IPR029016">
    <property type="entry name" value="GAF-like_dom_sf"/>
</dbReference>
<comment type="catalytic activity">
    <reaction evidence="1">
        <text>ATP + protein L-histidine = ADP + protein N-phospho-L-histidine.</text>
        <dbReference type="EC" id="2.7.13.3"/>
    </reaction>
</comment>
<evidence type="ECO:0000256" key="10">
    <source>
        <dbReference type="ARBA" id="ARBA00022989"/>
    </source>
</evidence>
<feature type="transmembrane region" description="Helical" evidence="14">
    <location>
        <begin position="187"/>
        <end position="212"/>
    </location>
</feature>
<dbReference type="SMART" id="SM00388">
    <property type="entry name" value="HisKA"/>
    <property type="match status" value="1"/>
</dbReference>
<dbReference type="GO" id="GO:0016020">
    <property type="term" value="C:membrane"/>
    <property type="evidence" value="ECO:0007669"/>
    <property type="project" value="UniProtKB-SubCell"/>
</dbReference>
<evidence type="ECO:0000256" key="1">
    <source>
        <dbReference type="ARBA" id="ARBA00000085"/>
    </source>
</evidence>
<dbReference type="CDD" id="cd00130">
    <property type="entry name" value="PAS"/>
    <property type="match status" value="3"/>
</dbReference>
<dbReference type="PROSITE" id="PS50113">
    <property type="entry name" value="PAC"/>
    <property type="match status" value="2"/>
</dbReference>
<evidence type="ECO:0000259" key="18">
    <source>
        <dbReference type="PROSITE" id="PS50113"/>
    </source>
</evidence>
<dbReference type="Gene3D" id="1.10.287.130">
    <property type="match status" value="1"/>
</dbReference>
<dbReference type="CDD" id="cd00082">
    <property type="entry name" value="HisKA"/>
    <property type="match status" value="1"/>
</dbReference>
<dbReference type="EC" id="2.7.13.3" evidence="3"/>
<dbReference type="PANTHER" id="PTHR45339">
    <property type="entry name" value="HYBRID SIGNAL TRANSDUCTION HISTIDINE KINASE J"/>
    <property type="match status" value="1"/>
</dbReference>
<feature type="domain" description="PAC" evidence="18">
    <location>
        <begin position="513"/>
        <end position="565"/>
    </location>
</feature>
<name>A0A934VDK6_9BACT</name>
<feature type="transmembrane region" description="Helical" evidence="14">
    <location>
        <begin position="6"/>
        <end position="23"/>
    </location>
</feature>
<dbReference type="PRINTS" id="PR00344">
    <property type="entry name" value="BCTRLSENSOR"/>
</dbReference>
<dbReference type="InterPro" id="IPR000700">
    <property type="entry name" value="PAS-assoc_C"/>
</dbReference>
<dbReference type="Pfam" id="PF13188">
    <property type="entry name" value="PAS_8"/>
    <property type="match status" value="1"/>
</dbReference>
<dbReference type="SMART" id="SM00091">
    <property type="entry name" value="PAS"/>
    <property type="match status" value="2"/>
</dbReference>
<dbReference type="InterPro" id="IPR036097">
    <property type="entry name" value="HisK_dim/P_sf"/>
</dbReference>
<keyword evidence="5" id="KW-0808">Transferase</keyword>
<feature type="transmembrane region" description="Helical" evidence="14">
    <location>
        <begin position="93"/>
        <end position="111"/>
    </location>
</feature>
<organism evidence="19 20">
    <name type="scientific">Luteolibacter yonseiensis</name>
    <dbReference type="NCBI Taxonomy" id="1144680"/>
    <lineage>
        <taxon>Bacteria</taxon>
        <taxon>Pseudomonadati</taxon>
        <taxon>Verrucomicrobiota</taxon>
        <taxon>Verrucomicrobiia</taxon>
        <taxon>Verrucomicrobiales</taxon>
        <taxon>Verrucomicrobiaceae</taxon>
        <taxon>Luteolibacter</taxon>
    </lineage>
</organism>
<evidence type="ECO:0000313" key="19">
    <source>
        <dbReference type="EMBL" id="MBK1817659.1"/>
    </source>
</evidence>
<dbReference type="SUPFAM" id="SSF55781">
    <property type="entry name" value="GAF domain-like"/>
    <property type="match status" value="1"/>
</dbReference>
<keyword evidence="9" id="KW-0067">ATP-binding</keyword>
<feature type="modified residue" description="4-aspartylphosphate" evidence="13">
    <location>
        <position position="1438"/>
    </location>
</feature>
<accession>A0A934VDK6</accession>
<dbReference type="Gene3D" id="3.30.450.20">
    <property type="entry name" value="PAS domain"/>
    <property type="match status" value="3"/>
</dbReference>
<dbReference type="InterPro" id="IPR003594">
    <property type="entry name" value="HATPase_dom"/>
</dbReference>
<dbReference type="InterPro" id="IPR003661">
    <property type="entry name" value="HisK_dim/P_dom"/>
</dbReference>
<dbReference type="Pfam" id="PF00512">
    <property type="entry name" value="HisKA"/>
    <property type="match status" value="1"/>
</dbReference>
<dbReference type="SUPFAM" id="SSF55874">
    <property type="entry name" value="ATPase domain of HSP90 chaperone/DNA topoisomerase II/histidine kinase"/>
    <property type="match status" value="1"/>
</dbReference>
<evidence type="ECO:0000259" key="16">
    <source>
        <dbReference type="PROSITE" id="PS50110"/>
    </source>
</evidence>
<evidence type="ECO:0000256" key="9">
    <source>
        <dbReference type="ARBA" id="ARBA00022840"/>
    </source>
</evidence>
<dbReference type="PANTHER" id="PTHR45339:SF1">
    <property type="entry name" value="HYBRID SIGNAL TRANSDUCTION HISTIDINE KINASE J"/>
    <property type="match status" value="1"/>
</dbReference>
<evidence type="ECO:0000259" key="15">
    <source>
        <dbReference type="PROSITE" id="PS50109"/>
    </source>
</evidence>
<dbReference type="InterPro" id="IPR013655">
    <property type="entry name" value="PAS_fold_3"/>
</dbReference>
<dbReference type="Pfam" id="PF08447">
    <property type="entry name" value="PAS_3"/>
    <property type="match status" value="1"/>
</dbReference>
<reference evidence="19" key="1">
    <citation type="submission" date="2021-01" db="EMBL/GenBank/DDBJ databases">
        <title>Modified the classification status of verrucomicrobia.</title>
        <authorList>
            <person name="Feng X."/>
        </authorList>
    </citation>
    <scope>NUCLEOTIDE SEQUENCE</scope>
    <source>
        <strain evidence="19">JCM 18052</strain>
    </source>
</reference>
<dbReference type="PROSITE" id="PS50110">
    <property type="entry name" value="RESPONSE_REGULATORY"/>
    <property type="match status" value="2"/>
</dbReference>
<dbReference type="InterPro" id="IPR003018">
    <property type="entry name" value="GAF"/>
</dbReference>
<dbReference type="Pfam" id="PF01590">
    <property type="entry name" value="GAF"/>
    <property type="match status" value="1"/>
</dbReference>
<dbReference type="CDD" id="cd16922">
    <property type="entry name" value="HATPase_EvgS-ArcB-TorS-like"/>
    <property type="match status" value="1"/>
</dbReference>
<dbReference type="SUPFAM" id="SSF55785">
    <property type="entry name" value="PYP-like sensor domain (PAS domain)"/>
    <property type="match status" value="3"/>
</dbReference>
<comment type="subcellular location">
    <subcellularLocation>
        <location evidence="2">Membrane</location>
    </subcellularLocation>
</comment>
<evidence type="ECO:0000256" key="14">
    <source>
        <dbReference type="SAM" id="Phobius"/>
    </source>
</evidence>
<dbReference type="SMART" id="SM00387">
    <property type="entry name" value="HATPase_c"/>
    <property type="match status" value="1"/>
</dbReference>
<dbReference type="SMART" id="SM00086">
    <property type="entry name" value="PAC"/>
    <property type="match status" value="2"/>
</dbReference>
<dbReference type="SUPFAM" id="SSF47384">
    <property type="entry name" value="Homodimeric domain of signal transducing histidine kinase"/>
    <property type="match status" value="1"/>
</dbReference>
<dbReference type="Proteomes" id="UP000600139">
    <property type="component" value="Unassembled WGS sequence"/>
</dbReference>
<evidence type="ECO:0000256" key="6">
    <source>
        <dbReference type="ARBA" id="ARBA00022692"/>
    </source>
</evidence>
<feature type="transmembrane region" description="Helical" evidence="14">
    <location>
        <begin position="35"/>
        <end position="54"/>
    </location>
</feature>
<keyword evidence="12 14" id="KW-0472">Membrane</keyword>
<dbReference type="InterPro" id="IPR011006">
    <property type="entry name" value="CheY-like_superfamily"/>
</dbReference>
<dbReference type="InterPro" id="IPR004358">
    <property type="entry name" value="Sig_transdc_His_kin-like_C"/>
</dbReference>
<evidence type="ECO:0000256" key="4">
    <source>
        <dbReference type="ARBA" id="ARBA00022553"/>
    </source>
</evidence>
<dbReference type="Gene3D" id="3.30.565.10">
    <property type="entry name" value="Histidine kinase-like ATPase, C-terminal domain"/>
    <property type="match status" value="1"/>
</dbReference>
<evidence type="ECO:0000256" key="13">
    <source>
        <dbReference type="PROSITE-ProRule" id="PRU00169"/>
    </source>
</evidence>
<proteinExistence type="predicted"/>
<dbReference type="RefSeq" id="WP_200352594.1">
    <property type="nucleotide sequence ID" value="NZ_BAABHZ010000001.1"/>
</dbReference>
<dbReference type="Pfam" id="PF13426">
    <property type="entry name" value="PAS_9"/>
    <property type="match status" value="1"/>
</dbReference>
<feature type="domain" description="PAC" evidence="18">
    <location>
        <begin position="756"/>
        <end position="810"/>
    </location>
</feature>
<feature type="transmembrane region" description="Helical" evidence="14">
    <location>
        <begin position="117"/>
        <end position="135"/>
    </location>
</feature>
<evidence type="ECO:0000256" key="7">
    <source>
        <dbReference type="ARBA" id="ARBA00022741"/>
    </source>
</evidence>
<evidence type="ECO:0000313" key="20">
    <source>
        <dbReference type="Proteomes" id="UP000600139"/>
    </source>
</evidence>
<gene>
    <name evidence="19" type="ORF">JIN84_18715</name>
</gene>
<dbReference type="PROSITE" id="PS50109">
    <property type="entry name" value="HIS_KIN"/>
    <property type="match status" value="1"/>
</dbReference>
<evidence type="ECO:0000256" key="2">
    <source>
        <dbReference type="ARBA" id="ARBA00004370"/>
    </source>
</evidence>
<keyword evidence="10 14" id="KW-1133">Transmembrane helix</keyword>
<dbReference type="EMBL" id="JAENIK010000012">
    <property type="protein sequence ID" value="MBK1817659.1"/>
    <property type="molecule type" value="Genomic_DNA"/>
</dbReference>
<dbReference type="InterPro" id="IPR036890">
    <property type="entry name" value="HATPase_C_sf"/>
</dbReference>
<dbReference type="InterPro" id="IPR000014">
    <property type="entry name" value="PAS"/>
</dbReference>
<dbReference type="Pfam" id="PF00072">
    <property type="entry name" value="Response_reg"/>
    <property type="match status" value="2"/>
</dbReference>
<dbReference type="SUPFAM" id="SSF52172">
    <property type="entry name" value="CheY-like"/>
    <property type="match status" value="2"/>
</dbReference>
<dbReference type="GO" id="GO:0000155">
    <property type="term" value="F:phosphorelay sensor kinase activity"/>
    <property type="evidence" value="ECO:0007669"/>
    <property type="project" value="InterPro"/>
</dbReference>
<dbReference type="InterPro" id="IPR001789">
    <property type="entry name" value="Sig_transdc_resp-reg_receiver"/>
</dbReference>
<dbReference type="PROSITE" id="PS50112">
    <property type="entry name" value="PAS"/>
    <property type="match status" value="2"/>
</dbReference>